<dbReference type="OrthoDB" id="15567at2759"/>
<keyword evidence="4 9" id="KW-0479">Metal-binding</keyword>
<dbReference type="STRING" id="1890364.A0A2P6MXK2"/>
<dbReference type="GO" id="GO:0003779">
    <property type="term" value="F:actin binding"/>
    <property type="evidence" value="ECO:0007669"/>
    <property type="project" value="TreeGrafter"/>
</dbReference>
<dbReference type="Pfam" id="PF00412">
    <property type="entry name" value="LIM"/>
    <property type="match status" value="5"/>
</dbReference>
<sequence>MAEATMEEIDRMMSELGLRQEPAQMKRDISENEVDDLLTELGVNAAISPPAPGGRGMSSGPGRGVSSGPGRGISSGPGRGISSGPGRGFSSGPGRGAAAPESAGRSRPLATHTPDGRPIIHTGPPCAHCNEMIIGRVISALGKTYHPQHFVCHHCNKPFVNGQFVEHDGYAYCETDYNQLHCPRCNNCGLPIVDRCISVADHKYHPEHFNCTGCGKNLVGCTFKEDEGDIYCNSCKENRTQRIEAGPKAEICAKCKKLIYGEFVILKGQKMHAEHFRCEECRCEFRGGNCHEYEGKLYCAEDYAKIIRNTCASCGKPILGRSITAVGRMWHPEHFVCFICHEPFPGSNFHEKDGKAYCDAHYLSEFGTPCAKCNKPVIHGAITFLEKTYHTEHFCCSGCDGVLKKGEVMEWESKPMCIKCYDNLPRDLRKKVEKKKEEEKKALKKREKEEKKANK</sequence>
<dbReference type="GO" id="GO:0005912">
    <property type="term" value="C:adherens junction"/>
    <property type="evidence" value="ECO:0007669"/>
    <property type="project" value="TreeGrafter"/>
</dbReference>
<protein>
    <submittedName>
        <fullName evidence="12">LIM-type zinc finger-containing protein</fullName>
    </submittedName>
</protein>
<dbReference type="PANTHER" id="PTHR24214">
    <property type="entry name" value="PDZ AND LIM DOMAIN PROTEIN ZASP"/>
    <property type="match status" value="1"/>
</dbReference>
<evidence type="ECO:0000256" key="8">
    <source>
        <dbReference type="ARBA" id="ARBA00023038"/>
    </source>
</evidence>
<keyword evidence="6 9" id="KW-0862">Zinc</keyword>
<keyword evidence="7" id="KW-0965">Cell junction</keyword>
<feature type="region of interest" description="Disordered" evidence="10">
    <location>
        <begin position="40"/>
        <end position="117"/>
    </location>
</feature>
<feature type="compositionally biased region" description="Basic and acidic residues" evidence="10">
    <location>
        <begin position="434"/>
        <end position="455"/>
    </location>
</feature>
<dbReference type="PANTHER" id="PTHR24214:SF38">
    <property type="entry name" value="PDZ AND LIM DOMAIN PROTEIN ZASP-RELATED"/>
    <property type="match status" value="1"/>
</dbReference>
<dbReference type="FunFam" id="2.10.110.10:FF:000008">
    <property type="entry name" value="Paxillin isoform 1"/>
    <property type="match status" value="2"/>
</dbReference>
<evidence type="ECO:0000256" key="3">
    <source>
        <dbReference type="ARBA" id="ARBA00022490"/>
    </source>
</evidence>
<organism evidence="12 13">
    <name type="scientific">Planoprotostelium fungivorum</name>
    <dbReference type="NCBI Taxonomy" id="1890364"/>
    <lineage>
        <taxon>Eukaryota</taxon>
        <taxon>Amoebozoa</taxon>
        <taxon>Evosea</taxon>
        <taxon>Variosea</taxon>
        <taxon>Cavosteliida</taxon>
        <taxon>Cavosteliaceae</taxon>
        <taxon>Planoprotostelium</taxon>
    </lineage>
</organism>
<dbReference type="InParanoid" id="A0A2P6MXK2"/>
<evidence type="ECO:0000256" key="5">
    <source>
        <dbReference type="ARBA" id="ARBA00022737"/>
    </source>
</evidence>
<keyword evidence="13" id="KW-1185">Reference proteome</keyword>
<name>A0A2P6MXK2_9EUKA</name>
<dbReference type="GO" id="GO:0001725">
    <property type="term" value="C:stress fiber"/>
    <property type="evidence" value="ECO:0007669"/>
    <property type="project" value="TreeGrafter"/>
</dbReference>
<proteinExistence type="predicted"/>
<keyword evidence="5" id="KW-0677">Repeat</keyword>
<dbReference type="GO" id="GO:0046872">
    <property type="term" value="F:metal ion binding"/>
    <property type="evidence" value="ECO:0007669"/>
    <property type="project" value="UniProtKB-KW"/>
</dbReference>
<feature type="domain" description="LIM zinc-binding" evidence="11">
    <location>
        <begin position="184"/>
        <end position="242"/>
    </location>
</feature>
<evidence type="ECO:0000256" key="7">
    <source>
        <dbReference type="ARBA" id="ARBA00022949"/>
    </source>
</evidence>
<evidence type="ECO:0000256" key="10">
    <source>
        <dbReference type="SAM" id="MobiDB-lite"/>
    </source>
</evidence>
<comment type="subcellular location">
    <subcellularLocation>
        <location evidence="1">Cell junction</location>
    </subcellularLocation>
    <subcellularLocation>
        <location evidence="2">Cytoplasm</location>
    </subcellularLocation>
</comment>
<dbReference type="CDD" id="cd08368">
    <property type="entry name" value="LIM"/>
    <property type="match status" value="1"/>
</dbReference>
<evidence type="ECO:0000256" key="4">
    <source>
        <dbReference type="ARBA" id="ARBA00022723"/>
    </source>
</evidence>
<evidence type="ECO:0000313" key="13">
    <source>
        <dbReference type="Proteomes" id="UP000241769"/>
    </source>
</evidence>
<evidence type="ECO:0000313" key="12">
    <source>
        <dbReference type="EMBL" id="PRP76435.1"/>
    </source>
</evidence>
<dbReference type="GO" id="GO:0051371">
    <property type="term" value="F:muscle alpha-actinin binding"/>
    <property type="evidence" value="ECO:0007669"/>
    <property type="project" value="TreeGrafter"/>
</dbReference>
<reference evidence="12 13" key="1">
    <citation type="journal article" date="2018" name="Genome Biol. Evol.">
        <title>Multiple Roots of Fruiting Body Formation in Amoebozoa.</title>
        <authorList>
            <person name="Hillmann F."/>
            <person name="Forbes G."/>
            <person name="Novohradska S."/>
            <person name="Ferling I."/>
            <person name="Riege K."/>
            <person name="Groth M."/>
            <person name="Westermann M."/>
            <person name="Marz M."/>
            <person name="Spaller T."/>
            <person name="Winckler T."/>
            <person name="Schaap P."/>
            <person name="Glockner G."/>
        </authorList>
    </citation>
    <scope>NUCLEOTIDE SEQUENCE [LARGE SCALE GENOMIC DNA]</scope>
    <source>
        <strain evidence="12 13">Jena</strain>
    </source>
</reference>
<dbReference type="PROSITE" id="PS00478">
    <property type="entry name" value="LIM_DOMAIN_1"/>
    <property type="match status" value="4"/>
</dbReference>
<feature type="compositionally biased region" description="Low complexity" evidence="10">
    <location>
        <begin position="96"/>
        <end position="108"/>
    </location>
</feature>
<dbReference type="GO" id="GO:0030036">
    <property type="term" value="P:actin cytoskeleton organization"/>
    <property type="evidence" value="ECO:0007669"/>
    <property type="project" value="TreeGrafter"/>
</dbReference>
<comment type="caution">
    <text evidence="12">The sequence shown here is derived from an EMBL/GenBank/DDBJ whole genome shotgun (WGS) entry which is preliminary data.</text>
</comment>
<dbReference type="GO" id="GO:0031941">
    <property type="term" value="C:filamentous actin"/>
    <property type="evidence" value="ECO:0007669"/>
    <property type="project" value="TreeGrafter"/>
</dbReference>
<evidence type="ECO:0000256" key="2">
    <source>
        <dbReference type="ARBA" id="ARBA00004496"/>
    </source>
</evidence>
<dbReference type="Proteomes" id="UP000241769">
    <property type="component" value="Unassembled WGS sequence"/>
</dbReference>
<evidence type="ECO:0000256" key="6">
    <source>
        <dbReference type="ARBA" id="ARBA00022833"/>
    </source>
</evidence>
<dbReference type="PROSITE" id="PS50023">
    <property type="entry name" value="LIM_DOMAIN_2"/>
    <property type="match status" value="4"/>
</dbReference>
<dbReference type="FunCoup" id="A0A2P6MXK2">
    <property type="interactions" value="13"/>
</dbReference>
<evidence type="ECO:0000259" key="11">
    <source>
        <dbReference type="PROSITE" id="PS50023"/>
    </source>
</evidence>
<accession>A0A2P6MXK2</accession>
<dbReference type="InterPro" id="IPR050604">
    <property type="entry name" value="PDZ-LIM_domain"/>
</dbReference>
<dbReference type="SUPFAM" id="SSF57716">
    <property type="entry name" value="Glucocorticoid receptor-like (DNA-binding domain)"/>
    <property type="match status" value="5"/>
</dbReference>
<feature type="domain" description="LIM zinc-binding" evidence="11">
    <location>
        <begin position="309"/>
        <end position="368"/>
    </location>
</feature>
<dbReference type="Gene3D" id="2.10.110.10">
    <property type="entry name" value="Cysteine Rich Protein"/>
    <property type="match status" value="5"/>
</dbReference>
<evidence type="ECO:0000256" key="9">
    <source>
        <dbReference type="PROSITE-ProRule" id="PRU00125"/>
    </source>
</evidence>
<dbReference type="InterPro" id="IPR001781">
    <property type="entry name" value="Znf_LIM"/>
</dbReference>
<keyword evidence="3" id="KW-0963">Cytoplasm</keyword>
<dbReference type="AlphaFoldDB" id="A0A2P6MXK2"/>
<gene>
    <name evidence="12" type="ORF">PROFUN_12047</name>
</gene>
<dbReference type="SMART" id="SM00132">
    <property type="entry name" value="LIM"/>
    <property type="match status" value="5"/>
</dbReference>
<keyword evidence="8 9" id="KW-0440">LIM domain</keyword>
<feature type="compositionally biased region" description="Gly residues" evidence="10">
    <location>
        <begin position="53"/>
        <end position="95"/>
    </location>
</feature>
<feature type="domain" description="LIM zinc-binding" evidence="11">
    <location>
        <begin position="250"/>
        <end position="308"/>
    </location>
</feature>
<feature type="domain" description="LIM zinc-binding" evidence="11">
    <location>
        <begin position="124"/>
        <end position="183"/>
    </location>
</feature>
<dbReference type="EMBL" id="MDYQ01000326">
    <property type="protein sequence ID" value="PRP76435.1"/>
    <property type="molecule type" value="Genomic_DNA"/>
</dbReference>
<evidence type="ECO:0000256" key="1">
    <source>
        <dbReference type="ARBA" id="ARBA00004282"/>
    </source>
</evidence>
<dbReference type="GO" id="GO:0005737">
    <property type="term" value="C:cytoplasm"/>
    <property type="evidence" value="ECO:0007669"/>
    <property type="project" value="UniProtKB-SubCell"/>
</dbReference>
<feature type="region of interest" description="Disordered" evidence="10">
    <location>
        <begin position="432"/>
        <end position="455"/>
    </location>
</feature>